<feature type="transmembrane region" description="Helical" evidence="2">
    <location>
        <begin position="54"/>
        <end position="78"/>
    </location>
</feature>
<keyword evidence="4" id="KW-1185">Reference proteome</keyword>
<sequence length="342" mass="35205">MREQSGAGGFRRGRMAVASGTSRSLWAGFAALFWAVGFYGIVDLLALTGGGMDAVAGLQISWGVLFTLIVGGAFAAIAARPLHPWPAIVQLWTVAAALLLAAALCASLDPLVVALILLPMTAIVAAGKWAGTRPQPARQGLRTDGRLFLLALAGAPAWWAYAAAAVERSQAAGAAEDYSWGLAHWPLQAALGIFMALTVLVMAFWPPGRPLHGTLCCAGTVLLAAGWLLYPKSAGSVDSPALCVLAVLWSAAVFVSRFRGTGSGESRGRPAVPGGPKPPGLLGTKSGPARTPGRRPVRRQPTGGTGSPWPDTEVLWPAAGAPAAQGTDRAERDREAGPEGPA</sequence>
<comment type="caution">
    <text evidence="3">The sequence shown here is derived from an EMBL/GenBank/DDBJ whole genome shotgun (WGS) entry which is preliminary data.</text>
</comment>
<evidence type="ECO:0000313" key="3">
    <source>
        <dbReference type="EMBL" id="MCG2624876.1"/>
    </source>
</evidence>
<feature type="transmembrane region" description="Helical" evidence="2">
    <location>
        <begin position="236"/>
        <end position="255"/>
    </location>
</feature>
<feature type="region of interest" description="Disordered" evidence="1">
    <location>
        <begin position="261"/>
        <end position="342"/>
    </location>
</feature>
<feature type="transmembrane region" description="Helical" evidence="2">
    <location>
        <begin position="21"/>
        <end position="42"/>
    </location>
</feature>
<evidence type="ECO:0000313" key="4">
    <source>
        <dbReference type="Proteomes" id="UP001165368"/>
    </source>
</evidence>
<keyword evidence="2" id="KW-0472">Membrane</keyword>
<feature type="transmembrane region" description="Helical" evidence="2">
    <location>
        <begin position="110"/>
        <end position="127"/>
    </location>
</feature>
<gene>
    <name evidence="3" type="ORF">LVY72_23580</name>
</gene>
<feature type="compositionally biased region" description="Basic and acidic residues" evidence="1">
    <location>
        <begin position="328"/>
        <end position="342"/>
    </location>
</feature>
<feature type="transmembrane region" description="Helical" evidence="2">
    <location>
        <begin position="185"/>
        <end position="205"/>
    </location>
</feature>
<dbReference type="EMBL" id="JAKLTQ010000034">
    <property type="protein sequence ID" value="MCG2624876.1"/>
    <property type="molecule type" value="Genomic_DNA"/>
</dbReference>
<proteinExistence type="predicted"/>
<reference evidence="3" key="1">
    <citation type="submission" date="2022-01" db="EMBL/GenBank/DDBJ databases">
        <authorList>
            <person name="Jo J.-H."/>
            <person name="Im W.-T."/>
        </authorList>
    </citation>
    <scope>NUCLEOTIDE SEQUENCE</scope>
    <source>
        <strain evidence="3">I2-34</strain>
    </source>
</reference>
<evidence type="ECO:0000256" key="2">
    <source>
        <dbReference type="SAM" id="Phobius"/>
    </source>
</evidence>
<evidence type="ECO:0000256" key="1">
    <source>
        <dbReference type="SAM" id="MobiDB-lite"/>
    </source>
</evidence>
<organism evidence="3 4">
    <name type="scientific">Arthrobacter hankyongi</name>
    <dbReference type="NCBI Taxonomy" id="2904801"/>
    <lineage>
        <taxon>Bacteria</taxon>
        <taxon>Bacillati</taxon>
        <taxon>Actinomycetota</taxon>
        <taxon>Actinomycetes</taxon>
        <taxon>Micrococcales</taxon>
        <taxon>Micrococcaceae</taxon>
        <taxon>Arthrobacter</taxon>
    </lineage>
</organism>
<protein>
    <submittedName>
        <fullName evidence="3">Uncharacterized protein</fullName>
    </submittedName>
</protein>
<accession>A0ABS9LE71</accession>
<feature type="transmembrane region" description="Helical" evidence="2">
    <location>
        <begin position="147"/>
        <end position="165"/>
    </location>
</feature>
<name>A0ABS9LE71_9MICC</name>
<dbReference type="Proteomes" id="UP001165368">
    <property type="component" value="Unassembled WGS sequence"/>
</dbReference>
<feature type="transmembrane region" description="Helical" evidence="2">
    <location>
        <begin position="85"/>
        <end position="104"/>
    </location>
</feature>
<keyword evidence="2" id="KW-1133">Transmembrane helix</keyword>
<keyword evidence="2" id="KW-0812">Transmembrane</keyword>
<feature type="transmembrane region" description="Helical" evidence="2">
    <location>
        <begin position="212"/>
        <end position="230"/>
    </location>
</feature>
<dbReference type="RefSeq" id="WP_237827334.1">
    <property type="nucleotide sequence ID" value="NZ_JAKLTQ010000034.1"/>
</dbReference>